<evidence type="ECO:0000256" key="1">
    <source>
        <dbReference type="SAM" id="SignalP"/>
    </source>
</evidence>
<keyword evidence="1" id="KW-0732">Signal</keyword>
<protein>
    <recommendedName>
        <fullName evidence="4">Secreted protein</fullName>
    </recommendedName>
</protein>
<evidence type="ECO:0000313" key="3">
    <source>
        <dbReference type="Proteomes" id="UP000824681"/>
    </source>
</evidence>
<feature type="chain" id="PRO_5046170235" description="Secreted protein" evidence="1">
    <location>
        <begin position="39"/>
        <end position="91"/>
    </location>
</feature>
<accession>A0ABX8TZU8</accession>
<reference evidence="2 3" key="1">
    <citation type="journal article" date="2021" name="ACS Chem. Biol.">
        <title>Genomic-Led Discovery of a Novel Glycopeptide Antibiotic by Nonomuraea coxensis DSM 45129.</title>
        <authorList>
            <person name="Yushchuk O."/>
            <person name="Vior N.M."/>
            <person name="Andreo-Vidal A."/>
            <person name="Berini F."/>
            <person name="Ruckert C."/>
            <person name="Busche T."/>
            <person name="Binda E."/>
            <person name="Kalinowski J."/>
            <person name="Truman A.W."/>
            <person name="Marinelli F."/>
        </authorList>
    </citation>
    <scope>NUCLEOTIDE SEQUENCE [LARGE SCALE GENOMIC DNA]</scope>
    <source>
        <strain evidence="2 3">DSM 45129</strain>
    </source>
</reference>
<gene>
    <name evidence="2" type="ORF">Nocox_13065</name>
</gene>
<evidence type="ECO:0008006" key="4">
    <source>
        <dbReference type="Google" id="ProtNLM"/>
    </source>
</evidence>
<keyword evidence="3" id="KW-1185">Reference proteome</keyword>
<dbReference type="EMBL" id="CP068985">
    <property type="protein sequence ID" value="QYC40231.1"/>
    <property type="molecule type" value="Genomic_DNA"/>
</dbReference>
<proteinExistence type="predicted"/>
<sequence>MTTFRNRSFSGVPMRTSSRLLTCLAIAGAALAPAGAAAADGPDAKRYIASYHSEAGCRAAGREGVRKRHWTNPTCVKTIRIQLGTWDLWVD</sequence>
<feature type="signal peptide" evidence="1">
    <location>
        <begin position="1"/>
        <end position="38"/>
    </location>
</feature>
<evidence type="ECO:0000313" key="2">
    <source>
        <dbReference type="EMBL" id="QYC40231.1"/>
    </source>
</evidence>
<organism evidence="2 3">
    <name type="scientific">Nonomuraea coxensis DSM 45129</name>
    <dbReference type="NCBI Taxonomy" id="1122611"/>
    <lineage>
        <taxon>Bacteria</taxon>
        <taxon>Bacillati</taxon>
        <taxon>Actinomycetota</taxon>
        <taxon>Actinomycetes</taxon>
        <taxon>Streptosporangiales</taxon>
        <taxon>Streptosporangiaceae</taxon>
        <taxon>Nonomuraea</taxon>
    </lineage>
</organism>
<name>A0ABX8TZU8_9ACTN</name>
<dbReference type="Proteomes" id="UP000824681">
    <property type="component" value="Chromosome"/>
</dbReference>